<dbReference type="PANTHER" id="PTHR37292">
    <property type="entry name" value="VNG6097C"/>
    <property type="match status" value="1"/>
</dbReference>
<dbReference type="EMBL" id="VFPJ01000001">
    <property type="protein sequence ID" value="TQM41862.1"/>
    <property type="molecule type" value="Genomic_DNA"/>
</dbReference>
<dbReference type="Pfam" id="PF03235">
    <property type="entry name" value="GmrSD_N"/>
    <property type="match status" value="1"/>
</dbReference>
<reference evidence="2 3" key="1">
    <citation type="submission" date="2019-06" db="EMBL/GenBank/DDBJ databases">
        <title>Genomic Encyclopedia of Archaeal and Bacterial Type Strains, Phase II (KMG-II): from individual species to whole genera.</title>
        <authorList>
            <person name="Goeker M."/>
        </authorList>
    </citation>
    <scope>NUCLEOTIDE SEQUENCE [LARGE SCALE GENOMIC DNA]</scope>
    <source>
        <strain evidence="2 3">DSM 24789</strain>
    </source>
</reference>
<gene>
    <name evidence="2" type="ORF">BC670_2874</name>
</gene>
<dbReference type="PANTHER" id="PTHR37292:SF2">
    <property type="entry name" value="DUF262 DOMAIN-CONTAINING PROTEIN"/>
    <property type="match status" value="1"/>
</dbReference>
<name>A0A543G703_9FLAO</name>
<evidence type="ECO:0000313" key="2">
    <source>
        <dbReference type="EMBL" id="TQM41862.1"/>
    </source>
</evidence>
<proteinExistence type="predicted"/>
<dbReference type="AlphaFoldDB" id="A0A543G703"/>
<accession>A0A543G703</accession>
<evidence type="ECO:0000259" key="1">
    <source>
        <dbReference type="Pfam" id="PF03235"/>
    </source>
</evidence>
<dbReference type="InterPro" id="IPR004919">
    <property type="entry name" value="GmrSD_N"/>
</dbReference>
<comment type="caution">
    <text evidence="2">The sequence shown here is derived from an EMBL/GenBank/DDBJ whole genome shotgun (WGS) entry which is preliminary data.</text>
</comment>
<organism evidence="2 3">
    <name type="scientific">Flavobacterium branchiophilum</name>
    <dbReference type="NCBI Taxonomy" id="55197"/>
    <lineage>
        <taxon>Bacteria</taxon>
        <taxon>Pseudomonadati</taxon>
        <taxon>Bacteroidota</taxon>
        <taxon>Flavobacteriia</taxon>
        <taxon>Flavobacteriales</taxon>
        <taxon>Flavobacteriaceae</taxon>
        <taxon>Flavobacterium</taxon>
    </lineage>
</organism>
<feature type="domain" description="GmrSD restriction endonucleases N-terminal" evidence="1">
    <location>
        <begin position="21"/>
        <end position="242"/>
    </location>
</feature>
<dbReference type="Proteomes" id="UP000320773">
    <property type="component" value="Unassembled WGS sequence"/>
</dbReference>
<protein>
    <recommendedName>
        <fullName evidence="1">GmrSD restriction endonucleases N-terminal domain-containing protein</fullName>
    </recommendedName>
</protein>
<sequence>MDLEEKIKIKPDDGFIADYISDFLNGKLQVPVFQRDFVWNTEQKLELLRSIAKGYPIGSVLIWKPNQETIDIFQNIDKDLTLGGYEVPPKNYDSLYILDGFQRLSTLIGCLLNPNFAEQKGIKRNNSIWHKEFNFVFNLLDNDFEVVRSKDLSKLSTYQIPVYKLVDSKNFYAFQTSLFNNDISDDVETLLQRYQEIGDRFSKYKIPNVKLYGGTIAEAIEVFQKLNSQGSEITTDWLISASLIKKDPNFRLGDEITNLLENKLKPFNFDKLKREVVLNCIINSFEDVYFDVISKNSTKKIENLVQKEDFIEVAKFTFKSIIKTVEFLFKELMVIDVKLLPYSNQFIFITYFFNKTENPTTEQLKVLKNWFWVTTYSNYFTIYNLSKQRTAFQTFQRFVFSNETPIFIDENKKFAIEKFPKKISMGSVRGKALALFMLNYSREFKPLENGNETDFRTAKIFDVYTFKNKDEILVFENSSENTNVFYEKFDPKNISFPDEKYFLGNFNDNPDEFLKERKEKIIEEEMKFVKFLGVDYFNDDIISDEDTKEDWNNY</sequence>
<evidence type="ECO:0000313" key="3">
    <source>
        <dbReference type="Proteomes" id="UP000320773"/>
    </source>
</evidence>